<evidence type="ECO:0000256" key="8">
    <source>
        <dbReference type="ARBA" id="ARBA00022777"/>
    </source>
</evidence>
<organism evidence="15 16">
    <name type="scientific">Parthenolecanium corni</name>
    <dbReference type="NCBI Taxonomy" id="536013"/>
    <lineage>
        <taxon>Eukaryota</taxon>
        <taxon>Metazoa</taxon>
        <taxon>Ecdysozoa</taxon>
        <taxon>Arthropoda</taxon>
        <taxon>Hexapoda</taxon>
        <taxon>Insecta</taxon>
        <taxon>Pterygota</taxon>
        <taxon>Neoptera</taxon>
        <taxon>Paraneoptera</taxon>
        <taxon>Hemiptera</taxon>
        <taxon>Sternorrhyncha</taxon>
        <taxon>Coccoidea</taxon>
        <taxon>Coccidae</taxon>
        <taxon>Parthenolecanium</taxon>
    </lineage>
</organism>
<comment type="catalytic activity">
    <reaction evidence="13">
        <text>L-threonyl-[receptor-protein] + ATP = O-phospho-L-threonyl-[receptor-protein] + ADP + H(+)</text>
        <dbReference type="Rhea" id="RHEA:44880"/>
        <dbReference type="Rhea" id="RHEA-COMP:11024"/>
        <dbReference type="Rhea" id="RHEA-COMP:11025"/>
        <dbReference type="ChEBI" id="CHEBI:15378"/>
        <dbReference type="ChEBI" id="CHEBI:30013"/>
        <dbReference type="ChEBI" id="CHEBI:30616"/>
        <dbReference type="ChEBI" id="CHEBI:61977"/>
        <dbReference type="ChEBI" id="CHEBI:456216"/>
        <dbReference type="EC" id="2.7.11.30"/>
    </reaction>
</comment>
<evidence type="ECO:0000256" key="7">
    <source>
        <dbReference type="ARBA" id="ARBA00022741"/>
    </source>
</evidence>
<dbReference type="EMBL" id="JBBCAQ010000010">
    <property type="protein sequence ID" value="KAK7601223.1"/>
    <property type="molecule type" value="Genomic_DNA"/>
</dbReference>
<comment type="cofactor">
    <cofactor evidence="13">
        <name>Mg(2+)</name>
        <dbReference type="ChEBI" id="CHEBI:18420"/>
    </cofactor>
    <cofactor evidence="13">
        <name>Mn(2+)</name>
        <dbReference type="ChEBI" id="CHEBI:29035"/>
    </cofactor>
</comment>
<evidence type="ECO:0000256" key="11">
    <source>
        <dbReference type="ARBA" id="ARBA00023136"/>
    </source>
</evidence>
<keyword evidence="10" id="KW-1133">Transmembrane helix</keyword>
<keyword evidence="7 13" id="KW-0547">Nucleotide-binding</keyword>
<dbReference type="EC" id="2.7.11.30" evidence="13"/>
<evidence type="ECO:0000256" key="6">
    <source>
        <dbReference type="ARBA" id="ARBA00022729"/>
    </source>
</evidence>
<dbReference type="PANTHER" id="PTHR23255:SF98">
    <property type="entry name" value="SERINE_THREONINE-PROTEIN KINASE RECEPTOR"/>
    <property type="match status" value="1"/>
</dbReference>
<feature type="domain" description="Protein kinase" evidence="14">
    <location>
        <begin position="164"/>
        <end position="462"/>
    </location>
</feature>
<keyword evidence="4 13" id="KW-0808">Transferase</keyword>
<dbReference type="GO" id="GO:0017002">
    <property type="term" value="F:activin receptor activity"/>
    <property type="evidence" value="ECO:0007669"/>
    <property type="project" value="TreeGrafter"/>
</dbReference>
<dbReference type="Gene3D" id="1.10.510.10">
    <property type="entry name" value="Transferase(Phosphotransferase) domain 1"/>
    <property type="match status" value="1"/>
</dbReference>
<reference evidence="15 16" key="1">
    <citation type="submission" date="2024-03" db="EMBL/GenBank/DDBJ databases">
        <title>Adaptation during the transition from Ophiocordyceps entomopathogen to insect associate is accompanied by gene loss and intensified selection.</title>
        <authorList>
            <person name="Ward C.M."/>
            <person name="Onetto C.A."/>
            <person name="Borneman A.R."/>
        </authorList>
    </citation>
    <scope>NUCLEOTIDE SEQUENCE [LARGE SCALE GENOMIC DNA]</scope>
    <source>
        <strain evidence="15">AWRI1</strain>
        <tissue evidence="15">Single Adult Female</tissue>
    </source>
</reference>
<dbReference type="PROSITE" id="PS00108">
    <property type="entry name" value="PROTEIN_KINASE_ST"/>
    <property type="match status" value="1"/>
</dbReference>
<keyword evidence="8 13" id="KW-0418">Kinase</keyword>
<sequence length="472" mass="53424">MLLLNEPNMLSSGTTCHHYNRTACSLGLDDCEKIVECSTKNIHHCYVLWNNATNATTFVEYKGCFIASDLACKNQNECVGKGALKNQSFLYCCCDKDLCNNNFYWRPTPKPPTSNVTRNLSGHIDFANGAAEKKKISYCNQKIPTLDTRPQSPSTPVIEKTRSINLIEIKARGKFGAVWKASDRNELVAVKVMTAQEKQSWSTEQEIYKLSLMDHENILHFIAAEKHSDSIRTEFWLITAFHQLGSLHDFLKHNTVSWEQLSHIACTMSRGLAHLHEEIPSDNIDYYKPAVAHRDFKSSNVLLKDDLSACIADFGLALIFKPSRSCGDTHGQVGTRRYMAPEILEGAINFSRDSFLRIDMYACGLVLWELLSRCSSHQGSVSDYKLPFEKEVGQHPTLEDVQEVVVHKKMRPVIEKSWREHSGLSVLCNTIEELWDHDAEARVSACCVMERISFQCQSIPFLSPSTPLMYEA</sequence>
<dbReference type="Proteomes" id="UP001367676">
    <property type="component" value="Unassembled WGS sequence"/>
</dbReference>
<protein>
    <recommendedName>
        <fullName evidence="13">Serine/threonine-protein kinase receptor</fullName>
        <ecNumber evidence="13">2.7.11.30</ecNumber>
    </recommendedName>
</protein>
<dbReference type="GO" id="GO:0071363">
    <property type="term" value="P:cellular response to growth factor stimulus"/>
    <property type="evidence" value="ECO:0007669"/>
    <property type="project" value="TreeGrafter"/>
</dbReference>
<dbReference type="GO" id="GO:0048179">
    <property type="term" value="C:activin receptor complex"/>
    <property type="evidence" value="ECO:0007669"/>
    <property type="project" value="TreeGrafter"/>
</dbReference>
<keyword evidence="6" id="KW-0732">Signal</keyword>
<dbReference type="Gene3D" id="2.10.60.10">
    <property type="entry name" value="CD59"/>
    <property type="match status" value="1"/>
</dbReference>
<evidence type="ECO:0000256" key="13">
    <source>
        <dbReference type="RuleBase" id="RU361271"/>
    </source>
</evidence>
<keyword evidence="9 13" id="KW-0067">ATP-binding</keyword>
<keyword evidence="3 13" id="KW-0723">Serine/threonine-protein kinase</keyword>
<keyword evidence="13" id="KW-0479">Metal-binding</keyword>
<dbReference type="InterPro" id="IPR008271">
    <property type="entry name" value="Ser/Thr_kinase_AS"/>
</dbReference>
<comment type="subcellular location">
    <subcellularLocation>
        <location evidence="1 13">Membrane</location>
        <topology evidence="1 13">Single-pass type I membrane protein</topology>
    </subcellularLocation>
</comment>
<evidence type="ECO:0000256" key="3">
    <source>
        <dbReference type="ARBA" id="ARBA00022527"/>
    </source>
</evidence>
<comment type="similarity">
    <text evidence="2 13">Belongs to the protein kinase superfamily. TKL Ser/Thr protein kinase family. TGFB receptor subfamily.</text>
</comment>
<evidence type="ECO:0000256" key="4">
    <source>
        <dbReference type="ARBA" id="ARBA00022679"/>
    </source>
</evidence>
<dbReference type="Gene3D" id="3.30.200.20">
    <property type="entry name" value="Phosphorylase Kinase, domain 1"/>
    <property type="match status" value="1"/>
</dbReference>
<keyword evidence="16" id="KW-1185">Reference proteome</keyword>
<keyword evidence="11" id="KW-0472">Membrane</keyword>
<dbReference type="Pfam" id="PF00069">
    <property type="entry name" value="Pkinase"/>
    <property type="match status" value="1"/>
</dbReference>
<dbReference type="InterPro" id="IPR000719">
    <property type="entry name" value="Prot_kinase_dom"/>
</dbReference>
<dbReference type="PROSITE" id="PS50011">
    <property type="entry name" value="PROTEIN_KINASE_DOM"/>
    <property type="match status" value="1"/>
</dbReference>
<keyword evidence="5" id="KW-0812">Transmembrane</keyword>
<keyword evidence="13" id="KW-0460">Magnesium</keyword>
<dbReference type="InterPro" id="IPR045860">
    <property type="entry name" value="Snake_toxin-like_sf"/>
</dbReference>
<dbReference type="SUPFAM" id="SSF57302">
    <property type="entry name" value="Snake toxin-like"/>
    <property type="match status" value="1"/>
</dbReference>
<dbReference type="GO" id="GO:0005524">
    <property type="term" value="F:ATP binding"/>
    <property type="evidence" value="ECO:0007669"/>
    <property type="project" value="UniProtKB-UniRule"/>
</dbReference>
<keyword evidence="13" id="KW-0464">Manganese</keyword>
<evidence type="ECO:0000256" key="10">
    <source>
        <dbReference type="ARBA" id="ARBA00022989"/>
    </source>
</evidence>
<evidence type="ECO:0000256" key="12">
    <source>
        <dbReference type="ARBA" id="ARBA00023170"/>
    </source>
</evidence>
<dbReference type="AlphaFoldDB" id="A0AAN9U063"/>
<dbReference type="CDD" id="cd23615">
    <property type="entry name" value="TFP_LU_ECD_ACVR2"/>
    <property type="match status" value="1"/>
</dbReference>
<dbReference type="InterPro" id="IPR011009">
    <property type="entry name" value="Kinase-like_dom_sf"/>
</dbReference>
<evidence type="ECO:0000313" key="15">
    <source>
        <dbReference type="EMBL" id="KAK7601223.1"/>
    </source>
</evidence>
<gene>
    <name evidence="15" type="ORF">V9T40_008664</name>
</gene>
<evidence type="ECO:0000256" key="5">
    <source>
        <dbReference type="ARBA" id="ARBA00022692"/>
    </source>
</evidence>
<dbReference type="GO" id="GO:0046872">
    <property type="term" value="F:metal ion binding"/>
    <property type="evidence" value="ECO:0007669"/>
    <property type="project" value="UniProtKB-KW"/>
</dbReference>
<comment type="caution">
    <text evidence="15">The sequence shown here is derived from an EMBL/GenBank/DDBJ whole genome shotgun (WGS) entry which is preliminary data.</text>
</comment>
<dbReference type="PRINTS" id="PR00653">
    <property type="entry name" value="ACTIVIN2R"/>
</dbReference>
<evidence type="ECO:0000256" key="2">
    <source>
        <dbReference type="ARBA" id="ARBA00009605"/>
    </source>
</evidence>
<dbReference type="CDD" id="cd14053">
    <property type="entry name" value="STKc_ACVR2"/>
    <property type="match status" value="1"/>
</dbReference>
<dbReference type="InterPro" id="IPR000333">
    <property type="entry name" value="TGFB_receptor"/>
</dbReference>
<dbReference type="FunFam" id="3.30.200.20:FF:000094">
    <property type="entry name" value="Serine/threonine-protein kinase receptor"/>
    <property type="match status" value="1"/>
</dbReference>
<proteinExistence type="inferred from homology"/>
<name>A0AAN9U063_9HEMI</name>
<evidence type="ECO:0000313" key="16">
    <source>
        <dbReference type="Proteomes" id="UP001367676"/>
    </source>
</evidence>
<evidence type="ECO:0000256" key="1">
    <source>
        <dbReference type="ARBA" id="ARBA00004479"/>
    </source>
</evidence>
<dbReference type="SUPFAM" id="SSF56112">
    <property type="entry name" value="Protein kinase-like (PK-like)"/>
    <property type="match status" value="1"/>
</dbReference>
<accession>A0AAN9U063</accession>
<dbReference type="GO" id="GO:0048185">
    <property type="term" value="F:activin binding"/>
    <property type="evidence" value="ECO:0007669"/>
    <property type="project" value="TreeGrafter"/>
</dbReference>
<keyword evidence="12 13" id="KW-0675">Receptor</keyword>
<dbReference type="PANTHER" id="PTHR23255">
    <property type="entry name" value="TRANSFORMING GROWTH FACTOR-BETA RECEPTOR TYPE I AND II"/>
    <property type="match status" value="1"/>
</dbReference>
<evidence type="ECO:0000256" key="9">
    <source>
        <dbReference type="ARBA" id="ARBA00022840"/>
    </source>
</evidence>
<evidence type="ECO:0000259" key="14">
    <source>
        <dbReference type="PROSITE" id="PS50011"/>
    </source>
</evidence>